<dbReference type="Proteomes" id="UP000317366">
    <property type="component" value="Unassembled WGS sequence"/>
</dbReference>
<dbReference type="PANTHER" id="PTHR16222:SF24">
    <property type="entry name" value="ADP-RIBOSYLHYDROLASE ARH3"/>
    <property type="match status" value="1"/>
</dbReference>
<accession>A0A538STT0</accession>
<organism evidence="4 7">
    <name type="scientific">Eiseniibacteriota bacterium</name>
    <dbReference type="NCBI Taxonomy" id="2212470"/>
    <lineage>
        <taxon>Bacteria</taxon>
        <taxon>Candidatus Eiseniibacteriota</taxon>
    </lineage>
</organism>
<feature type="binding site" evidence="3">
    <location>
        <position position="258"/>
    </location>
    <ligand>
        <name>Mg(2+)</name>
        <dbReference type="ChEBI" id="CHEBI:18420"/>
        <label>1</label>
    </ligand>
</feature>
<keyword evidence="3" id="KW-0479">Metal-binding</keyword>
<gene>
    <name evidence="4" type="ORF">E6K74_05130</name>
    <name evidence="5" type="ORF">E6K77_03885</name>
</gene>
<dbReference type="GO" id="GO:0016787">
    <property type="term" value="F:hydrolase activity"/>
    <property type="evidence" value="ECO:0007669"/>
    <property type="project" value="UniProtKB-KW"/>
</dbReference>
<reference evidence="6 7" key="1">
    <citation type="journal article" date="2019" name="Nat. Microbiol.">
        <title>Mediterranean grassland soil C-N compound turnover is dependent on rainfall and depth, and is mediated by genomically divergent microorganisms.</title>
        <authorList>
            <person name="Diamond S."/>
            <person name="Andeer P.F."/>
            <person name="Li Z."/>
            <person name="Crits-Christoph A."/>
            <person name="Burstein D."/>
            <person name="Anantharaman K."/>
            <person name="Lane K.R."/>
            <person name="Thomas B.C."/>
            <person name="Pan C."/>
            <person name="Northen T.R."/>
            <person name="Banfield J.F."/>
        </authorList>
    </citation>
    <scope>NUCLEOTIDE SEQUENCE [LARGE SCALE GENOMIC DNA]</scope>
    <source>
        <strain evidence="4">WS_4</strain>
        <strain evidence="5">WS_7</strain>
    </source>
</reference>
<sequence length="310" mass="33483">MTTLRDRYRGTLLGLAVGNTLGLPVESWPSGEIRRRYPHGIREIDPLELKLPWDDDLAQAVILAEAILEHDTLRNDDLAARLMLWFESNGRGMGSQTRAVISAFRQGMLPSEAARLVWERDGGQPAGNGAVMRCAPVAMRWARDRVKLLEETENSSRVTHHDPRCSWSAFAVNLAVAEALTGRTASIDSIANTLESSDVGPHTLHAVRDVAGHSLEHLRLDGSAVGFTLKAMQAGLWCLEHSADFEESLVAVIQAGGDTDTNGAVAGAILGALHGASAIPDRWTAHIAKADRLISLADRLLDRAAEAGEI</sequence>
<dbReference type="PANTHER" id="PTHR16222">
    <property type="entry name" value="ADP-RIBOSYLGLYCOHYDROLASE"/>
    <property type="match status" value="1"/>
</dbReference>
<feature type="binding site" evidence="3">
    <location>
        <position position="55"/>
    </location>
    <ligand>
        <name>Mg(2+)</name>
        <dbReference type="ChEBI" id="CHEBI:18420"/>
        <label>1</label>
    </ligand>
</feature>
<dbReference type="InterPro" id="IPR005502">
    <property type="entry name" value="Ribosyl_crysJ1"/>
</dbReference>
<feature type="binding site" evidence="3">
    <location>
        <position position="260"/>
    </location>
    <ligand>
        <name>Mg(2+)</name>
        <dbReference type="ChEBI" id="CHEBI:18420"/>
        <label>1</label>
    </ligand>
</feature>
<dbReference type="SUPFAM" id="SSF101478">
    <property type="entry name" value="ADP-ribosylglycohydrolase"/>
    <property type="match status" value="1"/>
</dbReference>
<dbReference type="EMBL" id="VBOX01000037">
    <property type="protein sequence ID" value="TMQ64433.1"/>
    <property type="molecule type" value="Genomic_DNA"/>
</dbReference>
<evidence type="ECO:0008006" key="8">
    <source>
        <dbReference type="Google" id="ProtNLM"/>
    </source>
</evidence>
<dbReference type="GO" id="GO:0046872">
    <property type="term" value="F:metal ion binding"/>
    <property type="evidence" value="ECO:0007669"/>
    <property type="project" value="UniProtKB-KW"/>
</dbReference>
<evidence type="ECO:0000256" key="3">
    <source>
        <dbReference type="PIRSR" id="PIRSR605502-1"/>
    </source>
</evidence>
<evidence type="ECO:0000313" key="5">
    <source>
        <dbReference type="EMBL" id="TMQ64433.1"/>
    </source>
</evidence>
<dbReference type="InterPro" id="IPR050792">
    <property type="entry name" value="ADP-ribosylglycohydrolase"/>
</dbReference>
<comment type="cofactor">
    <cofactor evidence="3">
        <name>Mg(2+)</name>
        <dbReference type="ChEBI" id="CHEBI:18420"/>
    </cofactor>
    <text evidence="3">Binds 2 magnesium ions per subunit.</text>
</comment>
<evidence type="ECO:0000313" key="6">
    <source>
        <dbReference type="Proteomes" id="UP000317366"/>
    </source>
</evidence>
<feature type="binding site" evidence="3">
    <location>
        <position position="261"/>
    </location>
    <ligand>
        <name>Mg(2+)</name>
        <dbReference type="ChEBI" id="CHEBI:18420"/>
        <label>1</label>
    </ligand>
</feature>
<protein>
    <recommendedName>
        <fullName evidence="8">ADP-ribosylglycohydrolase family protein</fullName>
    </recommendedName>
</protein>
<dbReference type="EMBL" id="VBOU01000056">
    <property type="protein sequence ID" value="TMQ54751.1"/>
    <property type="molecule type" value="Genomic_DNA"/>
</dbReference>
<feature type="binding site" evidence="3">
    <location>
        <position position="56"/>
    </location>
    <ligand>
        <name>Mg(2+)</name>
        <dbReference type="ChEBI" id="CHEBI:18420"/>
        <label>1</label>
    </ligand>
</feature>
<dbReference type="AlphaFoldDB" id="A0A538STT0"/>
<keyword evidence="3" id="KW-0460">Magnesium</keyword>
<name>A0A538STT0_UNCEI</name>
<dbReference type="InterPro" id="IPR036705">
    <property type="entry name" value="Ribosyl_crysJ1_sf"/>
</dbReference>
<evidence type="ECO:0000313" key="4">
    <source>
        <dbReference type="EMBL" id="TMQ54751.1"/>
    </source>
</evidence>
<dbReference type="Gene3D" id="1.10.4080.10">
    <property type="entry name" value="ADP-ribosylation/Crystallin J1"/>
    <property type="match status" value="1"/>
</dbReference>
<dbReference type="Pfam" id="PF03747">
    <property type="entry name" value="ADP_ribosyl_GH"/>
    <property type="match status" value="1"/>
</dbReference>
<proteinExistence type="inferred from homology"/>
<dbReference type="Proteomes" id="UP000319829">
    <property type="component" value="Unassembled WGS sequence"/>
</dbReference>
<keyword evidence="2" id="KW-0378">Hydrolase</keyword>
<evidence type="ECO:0000256" key="1">
    <source>
        <dbReference type="ARBA" id="ARBA00010702"/>
    </source>
</evidence>
<comment type="similarity">
    <text evidence="1">Belongs to the ADP-ribosylglycohydrolase family.</text>
</comment>
<comment type="caution">
    <text evidence="4">The sequence shown here is derived from an EMBL/GenBank/DDBJ whole genome shotgun (WGS) entry which is preliminary data.</text>
</comment>
<evidence type="ECO:0000313" key="7">
    <source>
        <dbReference type="Proteomes" id="UP000319829"/>
    </source>
</evidence>
<evidence type="ECO:0000256" key="2">
    <source>
        <dbReference type="ARBA" id="ARBA00022801"/>
    </source>
</evidence>